<keyword evidence="1" id="KW-0540">Nuclease</keyword>
<keyword evidence="3" id="KW-0227">DNA damage</keyword>
<gene>
    <name evidence="13" type="ORF">FYJ34_08530</name>
</gene>
<keyword evidence="8" id="KW-0238">DNA-binding</keyword>
<dbReference type="SUPFAM" id="SSF52540">
    <property type="entry name" value="P-loop containing nucleoside triphosphate hydrolases"/>
    <property type="match status" value="1"/>
</dbReference>
<keyword evidence="14" id="KW-1185">Reference proteome</keyword>
<dbReference type="InterPro" id="IPR038726">
    <property type="entry name" value="PDDEXK_AddAB-type"/>
</dbReference>
<comment type="caution">
    <text evidence="13">The sequence shown here is derived from an EMBL/GenBank/DDBJ whole genome shotgun (WGS) entry which is preliminary data.</text>
</comment>
<proteinExistence type="predicted"/>
<dbReference type="PANTHER" id="PTHR30591">
    <property type="entry name" value="RECBCD ENZYME SUBUNIT RECC"/>
    <property type="match status" value="1"/>
</dbReference>
<keyword evidence="4" id="KW-0378">Hydrolase</keyword>
<dbReference type="InterPro" id="IPR011604">
    <property type="entry name" value="PDDEXK-like_dom_sf"/>
</dbReference>
<dbReference type="EMBL" id="VULY01000018">
    <property type="protein sequence ID" value="MSR94300.1"/>
    <property type="molecule type" value="Genomic_DNA"/>
</dbReference>
<keyword evidence="6 13" id="KW-0269">Exonuclease</keyword>
<accession>A0A6N7V2C9</accession>
<dbReference type="GO" id="GO:0004386">
    <property type="term" value="F:helicase activity"/>
    <property type="evidence" value="ECO:0007669"/>
    <property type="project" value="UniProtKB-KW"/>
</dbReference>
<dbReference type="AlphaFoldDB" id="A0A6N7V2C9"/>
<keyword evidence="7" id="KW-0067">ATP-binding</keyword>
<evidence type="ECO:0000256" key="2">
    <source>
        <dbReference type="ARBA" id="ARBA00022741"/>
    </source>
</evidence>
<evidence type="ECO:0000313" key="14">
    <source>
        <dbReference type="Proteomes" id="UP000434409"/>
    </source>
</evidence>
<protein>
    <submittedName>
        <fullName evidence="13">Helicase-exonuclease AddAB subunit AddB</fullName>
    </submittedName>
</protein>
<evidence type="ECO:0000256" key="5">
    <source>
        <dbReference type="ARBA" id="ARBA00022806"/>
    </source>
</evidence>
<dbReference type="RefSeq" id="WP_154477862.1">
    <property type="nucleotide sequence ID" value="NZ_VULY01000018.1"/>
</dbReference>
<dbReference type="GO" id="GO:0006310">
    <property type="term" value="P:DNA recombination"/>
    <property type="evidence" value="ECO:0007669"/>
    <property type="project" value="TreeGrafter"/>
</dbReference>
<organism evidence="13 14">
    <name type="scientific">Suipraeoptans intestinalis</name>
    <dbReference type="NCBI Taxonomy" id="2606628"/>
    <lineage>
        <taxon>Bacteria</taxon>
        <taxon>Bacillati</taxon>
        <taxon>Bacillota</taxon>
        <taxon>Clostridia</taxon>
        <taxon>Lachnospirales</taxon>
        <taxon>Lachnospiraceae</taxon>
        <taxon>Suipraeoptans</taxon>
    </lineage>
</organism>
<dbReference type="Gene3D" id="3.40.50.300">
    <property type="entry name" value="P-loop containing nucleotide triphosphate hydrolases"/>
    <property type="match status" value="4"/>
</dbReference>
<evidence type="ECO:0000256" key="9">
    <source>
        <dbReference type="ARBA" id="ARBA00023204"/>
    </source>
</evidence>
<dbReference type="PANTHER" id="PTHR30591:SF1">
    <property type="entry name" value="RECBCD ENZYME SUBUNIT RECC"/>
    <property type="match status" value="1"/>
</dbReference>
<sequence>MPLQFVLGPSGSGKSTYLYRMVLEGALKNPEETYIVLVPEQFTLQTQKELVELHPRHALMNVDVLSFERLAYRVFNETGQPLPLLDEEGKSLVLRKVASDREKELSVLKGNAKKAGYIREIKSLLSEFMQYDIGPEELRRMIEKEREGSLLACKLRDMEILYEGFLAYLEKSYVVKEGLLDILAKLCGQSEFLAGSTLVLDGFTGFTPRQQRVLSRLMDCCKKIVVTATVGRQEDAYHYTGPFQLFARSKKMIASLCSQAEEKGLPVEKDILLFEMPAPRFREREDLAFLEENLFRKGREAYPYTPERIWLRRAGNPKEEAGWTAQAIRKLIRKEGYRYREIGVIAGDMELYGDYLTEAFEQYQIPCFLDRKRNILLHPYLEHIRSLLYLLQKNFSVEGVFRFLRSDFSLLSRDAVDRLENYVIGMGIKGGGRWDALWDKRLRFMAEEELTALNQSRITFLEQIREVREVARKSKKTVGEMTRALYGYMVSQEHQKKLKQAEETLLQEGEPALAKEYSQIYRAVLEVFDKFVDLLGEENIRLEEYCQLLDAGLAEARIGVIPPSPDQVVAGDLERTRMDRVKVLFFVGAGDHCLPGNLSRNGLLTEQERERFEEEKLVLAAGGKEQTYIQKFDLYRNLTKASDRLIISYSQTSSEGRSIRPSYLMGEIRRLYPSIRIEAAEEPAHEREWTEESGIEYLINGWQKEQMDDTWKEIRNWLLARPGYKKEIEKVWEAFRYSYLPQPVGEEDARILYGEAYRGSVTRLEKFSTCAFAHFLAYGLRLRERQEYGFQKVDLGNVCHDALERYAKRIREEGKTWTQLTREEQEAWSRQSVEEAVEEYGNQILKSTARNAYTAVRVQRLMDWSVWALTRQLAAGEFEPVWEEKEFGHGKIDRVDVCMAGDKAYLKIMDYKTGRKELDLSELYDGLQMQLMIYMREALKLGRQEWPDKEILPAGMFYYRVQEPWVQKLQPKEKESEAELQKKREGQLLAELKPDGVINGDKEILRHLNTERQADILPLKWNKDGTLAAHSKVLTEEEFWMLLDYAQEKSEEISDRILKGEADIRPYRKQNRTGCDYCPYSNICRFDKKVSGFSYKELEAMKKEEVLERLRTRKGGDGDEVDEGSAESH</sequence>
<feature type="compositionally biased region" description="Acidic residues" evidence="10">
    <location>
        <begin position="1118"/>
        <end position="1129"/>
    </location>
</feature>
<feature type="region of interest" description="Disordered" evidence="10">
    <location>
        <begin position="1110"/>
        <end position="1129"/>
    </location>
</feature>
<evidence type="ECO:0000259" key="11">
    <source>
        <dbReference type="Pfam" id="PF12705"/>
    </source>
</evidence>
<dbReference type="Gene3D" id="3.90.320.10">
    <property type="match status" value="1"/>
</dbReference>
<evidence type="ECO:0000256" key="3">
    <source>
        <dbReference type="ARBA" id="ARBA00022763"/>
    </source>
</evidence>
<name>A0A6N7V2C9_9FIRM</name>
<keyword evidence="5 13" id="KW-0347">Helicase</keyword>
<dbReference type="Pfam" id="PF12705">
    <property type="entry name" value="PDDEXK_1"/>
    <property type="match status" value="1"/>
</dbReference>
<evidence type="ECO:0000256" key="6">
    <source>
        <dbReference type="ARBA" id="ARBA00022839"/>
    </source>
</evidence>
<dbReference type="InterPro" id="IPR027417">
    <property type="entry name" value="P-loop_NTPase"/>
</dbReference>
<dbReference type="Pfam" id="PF21445">
    <property type="entry name" value="ADDB_N"/>
    <property type="match status" value="1"/>
</dbReference>
<reference evidence="13 14" key="1">
    <citation type="submission" date="2019-08" db="EMBL/GenBank/DDBJ databases">
        <title>In-depth cultivation of the pig gut microbiome towards novel bacterial diversity and tailored functional studies.</title>
        <authorList>
            <person name="Wylensek D."/>
            <person name="Hitch T.C.A."/>
            <person name="Clavel T."/>
        </authorList>
    </citation>
    <scope>NUCLEOTIDE SEQUENCE [LARGE SCALE GENOMIC DNA]</scope>
    <source>
        <strain evidence="13 14">68-1-5</strain>
    </source>
</reference>
<evidence type="ECO:0000256" key="1">
    <source>
        <dbReference type="ARBA" id="ARBA00022722"/>
    </source>
</evidence>
<dbReference type="GO" id="GO:0003677">
    <property type="term" value="F:DNA binding"/>
    <property type="evidence" value="ECO:0007669"/>
    <property type="project" value="UniProtKB-KW"/>
</dbReference>
<dbReference type="GO" id="GO:0006281">
    <property type="term" value="P:DNA repair"/>
    <property type="evidence" value="ECO:0007669"/>
    <property type="project" value="UniProtKB-KW"/>
</dbReference>
<evidence type="ECO:0000259" key="12">
    <source>
        <dbReference type="Pfam" id="PF21445"/>
    </source>
</evidence>
<evidence type="ECO:0000256" key="10">
    <source>
        <dbReference type="SAM" id="MobiDB-lite"/>
    </source>
</evidence>
<keyword evidence="9" id="KW-0234">DNA repair</keyword>
<dbReference type="InterPro" id="IPR049035">
    <property type="entry name" value="ADDB_N"/>
</dbReference>
<dbReference type="GO" id="GO:0005524">
    <property type="term" value="F:ATP binding"/>
    <property type="evidence" value="ECO:0007669"/>
    <property type="project" value="UniProtKB-KW"/>
</dbReference>
<dbReference type="GO" id="GO:0004527">
    <property type="term" value="F:exonuclease activity"/>
    <property type="evidence" value="ECO:0007669"/>
    <property type="project" value="UniProtKB-KW"/>
</dbReference>
<evidence type="ECO:0000313" key="13">
    <source>
        <dbReference type="EMBL" id="MSR94300.1"/>
    </source>
</evidence>
<feature type="domain" description="ATP-dependent helicase/deoxyribonuclease subunit B N-terminal" evidence="12">
    <location>
        <begin position="5"/>
        <end position="291"/>
    </location>
</feature>
<evidence type="ECO:0000256" key="7">
    <source>
        <dbReference type="ARBA" id="ARBA00022840"/>
    </source>
</evidence>
<evidence type="ECO:0000256" key="8">
    <source>
        <dbReference type="ARBA" id="ARBA00023125"/>
    </source>
</evidence>
<feature type="domain" description="PD-(D/E)XK endonuclease-like" evidence="11">
    <location>
        <begin position="760"/>
        <end position="1085"/>
    </location>
</feature>
<dbReference type="Proteomes" id="UP000434409">
    <property type="component" value="Unassembled WGS sequence"/>
</dbReference>
<keyword evidence="2" id="KW-0547">Nucleotide-binding</keyword>
<evidence type="ECO:0000256" key="4">
    <source>
        <dbReference type="ARBA" id="ARBA00022801"/>
    </source>
</evidence>